<accession>A0AA39N5I9</accession>
<organism evidence="1 2">
    <name type="scientific">Armillaria tabescens</name>
    <name type="common">Ringless honey mushroom</name>
    <name type="synonym">Agaricus tabescens</name>
    <dbReference type="NCBI Taxonomy" id="1929756"/>
    <lineage>
        <taxon>Eukaryota</taxon>
        <taxon>Fungi</taxon>
        <taxon>Dikarya</taxon>
        <taxon>Basidiomycota</taxon>
        <taxon>Agaricomycotina</taxon>
        <taxon>Agaricomycetes</taxon>
        <taxon>Agaricomycetidae</taxon>
        <taxon>Agaricales</taxon>
        <taxon>Marasmiineae</taxon>
        <taxon>Physalacriaceae</taxon>
        <taxon>Desarmillaria</taxon>
    </lineage>
</organism>
<evidence type="ECO:0000313" key="1">
    <source>
        <dbReference type="EMBL" id="KAK0458194.1"/>
    </source>
</evidence>
<gene>
    <name evidence="1" type="ORF">EV420DRAFT_384623</name>
</gene>
<proteinExistence type="predicted"/>
<dbReference type="GeneID" id="85365476"/>
<comment type="caution">
    <text evidence="1">The sequence shown here is derived from an EMBL/GenBank/DDBJ whole genome shotgun (WGS) entry which is preliminary data.</text>
</comment>
<dbReference type="AlphaFoldDB" id="A0AA39N5I9"/>
<name>A0AA39N5I9_ARMTA</name>
<dbReference type="RefSeq" id="XP_060330482.1">
    <property type="nucleotide sequence ID" value="XM_060481928.1"/>
</dbReference>
<sequence>MSPKTLLEARTERLESHRKDAVPIDEATRAHHDSLIGPVRLLNVDPDRDYLPFVQFIRRILVHLTVSSRTAWGTIGSYTCTLMFMRRTNLGKDVWDKLYPNSGIELLPFILAYIRDSPPAITLEERSPPESSWGSWHDNEIVISRELVAAYLDLEVHS</sequence>
<dbReference type="EMBL" id="JAUEPS010000018">
    <property type="protein sequence ID" value="KAK0458194.1"/>
    <property type="molecule type" value="Genomic_DNA"/>
</dbReference>
<keyword evidence="2" id="KW-1185">Reference proteome</keyword>
<protein>
    <submittedName>
        <fullName evidence="1">Uncharacterized protein</fullName>
    </submittedName>
</protein>
<evidence type="ECO:0000313" key="2">
    <source>
        <dbReference type="Proteomes" id="UP001175211"/>
    </source>
</evidence>
<reference evidence="1" key="1">
    <citation type="submission" date="2023-06" db="EMBL/GenBank/DDBJ databases">
        <authorList>
            <consortium name="Lawrence Berkeley National Laboratory"/>
            <person name="Ahrendt S."/>
            <person name="Sahu N."/>
            <person name="Indic B."/>
            <person name="Wong-Bajracharya J."/>
            <person name="Merenyi Z."/>
            <person name="Ke H.-M."/>
            <person name="Monk M."/>
            <person name="Kocsube S."/>
            <person name="Drula E."/>
            <person name="Lipzen A."/>
            <person name="Balint B."/>
            <person name="Henrissat B."/>
            <person name="Andreopoulos B."/>
            <person name="Martin F.M."/>
            <person name="Harder C.B."/>
            <person name="Rigling D."/>
            <person name="Ford K.L."/>
            <person name="Foster G.D."/>
            <person name="Pangilinan J."/>
            <person name="Papanicolaou A."/>
            <person name="Barry K."/>
            <person name="LaButti K."/>
            <person name="Viragh M."/>
            <person name="Koriabine M."/>
            <person name="Yan M."/>
            <person name="Riley R."/>
            <person name="Champramary S."/>
            <person name="Plett K.L."/>
            <person name="Tsai I.J."/>
            <person name="Slot J."/>
            <person name="Sipos G."/>
            <person name="Plett J."/>
            <person name="Nagy L.G."/>
            <person name="Grigoriev I.V."/>
        </authorList>
    </citation>
    <scope>NUCLEOTIDE SEQUENCE</scope>
    <source>
        <strain evidence="1">CCBAS 213</strain>
    </source>
</reference>
<dbReference type="Proteomes" id="UP001175211">
    <property type="component" value="Unassembled WGS sequence"/>
</dbReference>